<sequence>MQDYHLNQQELAELRAAHRAARNVREAYRLNAVVLLGSGWSPSEVAAALLINDDTVRTHFKRYKEGGIAALERMNYVGSEALLTAAQLAELDAHLQQQLHPSAAAVARWVEARFGVRYTDSGMTALLHRLGYRFKKPKLLPGKAPAPEVQEAFVASYKKLKDNKGEHDAILFMDATHPQHNPVRAGGWIKRGRCFALKSNTGRRRLNINGVIDVETQHAVIRYDDTIDAASTIALFSQVEAAYPKAATITVFCDNARYYRSKAVRAYLEHSRIDLQFLPPYAPNLNLNLIERFWKFFKRQVLYNRYYETFTDYKAACQQFFADLDAHAEQLRSLLTDNFEIIRSD</sequence>
<evidence type="ECO:0000259" key="2">
    <source>
        <dbReference type="Pfam" id="PF13592"/>
    </source>
</evidence>
<dbReference type="InterPro" id="IPR025959">
    <property type="entry name" value="Winged_HTH_dom"/>
</dbReference>
<dbReference type="SUPFAM" id="SSF46689">
    <property type="entry name" value="Homeodomain-like"/>
    <property type="match status" value="1"/>
</dbReference>
<dbReference type="InterPro" id="IPR036397">
    <property type="entry name" value="RNaseH_sf"/>
</dbReference>
<dbReference type="Pfam" id="PF13592">
    <property type="entry name" value="HTH_33"/>
    <property type="match status" value="1"/>
</dbReference>
<dbReference type="RefSeq" id="WP_200240366.1">
    <property type="nucleotide sequence ID" value="NZ_NRRV01000053.1"/>
</dbReference>
<feature type="domain" description="Winged helix-turn helix" evidence="2">
    <location>
        <begin position="103"/>
        <end position="154"/>
    </location>
</feature>
<proteinExistence type="predicted"/>
<evidence type="ECO:0000313" key="4">
    <source>
        <dbReference type="Proteomes" id="UP000748752"/>
    </source>
</evidence>
<organism evidence="3 4">
    <name type="scientific">Thiohalocapsa halophila</name>
    <dbReference type="NCBI Taxonomy" id="69359"/>
    <lineage>
        <taxon>Bacteria</taxon>
        <taxon>Pseudomonadati</taxon>
        <taxon>Pseudomonadota</taxon>
        <taxon>Gammaproteobacteria</taxon>
        <taxon>Chromatiales</taxon>
        <taxon>Chromatiaceae</taxon>
        <taxon>Thiohalocapsa</taxon>
    </lineage>
</organism>
<gene>
    <name evidence="3" type="ORF">CKO31_18155</name>
</gene>
<dbReference type="Pfam" id="PF13551">
    <property type="entry name" value="HTH_29"/>
    <property type="match status" value="1"/>
</dbReference>
<dbReference type="Gene3D" id="3.30.420.10">
    <property type="entry name" value="Ribonuclease H-like superfamily/Ribonuclease H"/>
    <property type="match status" value="1"/>
</dbReference>
<dbReference type="SUPFAM" id="SSF53098">
    <property type="entry name" value="Ribonuclease H-like"/>
    <property type="match status" value="1"/>
</dbReference>
<name>A0ABS1CL28_9GAMM</name>
<feature type="domain" description="Tc1-like transposase DDE" evidence="1">
    <location>
        <begin position="170"/>
        <end position="311"/>
    </location>
</feature>
<dbReference type="InterPro" id="IPR038717">
    <property type="entry name" value="Tc1-like_DDE_dom"/>
</dbReference>
<evidence type="ECO:0000313" key="3">
    <source>
        <dbReference type="EMBL" id="MBK1632630.1"/>
    </source>
</evidence>
<protein>
    <submittedName>
        <fullName evidence="3">IS630 family transposase</fullName>
    </submittedName>
</protein>
<evidence type="ECO:0000259" key="1">
    <source>
        <dbReference type="Pfam" id="PF13358"/>
    </source>
</evidence>
<keyword evidence="4" id="KW-1185">Reference proteome</keyword>
<comment type="caution">
    <text evidence="3">The sequence shown here is derived from an EMBL/GenBank/DDBJ whole genome shotgun (WGS) entry which is preliminary data.</text>
</comment>
<dbReference type="NCBIfam" id="NF033545">
    <property type="entry name" value="transpos_IS630"/>
    <property type="match status" value="1"/>
</dbReference>
<accession>A0ABS1CL28</accession>
<dbReference type="Pfam" id="PF13358">
    <property type="entry name" value="DDE_3"/>
    <property type="match status" value="1"/>
</dbReference>
<dbReference type="Proteomes" id="UP000748752">
    <property type="component" value="Unassembled WGS sequence"/>
</dbReference>
<dbReference type="EMBL" id="NRRV01000053">
    <property type="protein sequence ID" value="MBK1632630.1"/>
    <property type="molecule type" value="Genomic_DNA"/>
</dbReference>
<reference evidence="3 4" key="1">
    <citation type="journal article" date="2020" name="Microorganisms">
        <title>Osmotic Adaptation and Compatible Solute Biosynthesis of Phototrophic Bacteria as Revealed from Genome Analyses.</title>
        <authorList>
            <person name="Imhoff J.F."/>
            <person name="Rahn T."/>
            <person name="Kunzel S."/>
            <person name="Keller A."/>
            <person name="Neulinger S.C."/>
        </authorList>
    </citation>
    <scope>NUCLEOTIDE SEQUENCE [LARGE SCALE GENOMIC DNA]</scope>
    <source>
        <strain evidence="3 4">DSM 6210</strain>
    </source>
</reference>
<dbReference type="InterPro" id="IPR012337">
    <property type="entry name" value="RNaseH-like_sf"/>
</dbReference>
<dbReference type="InterPro" id="IPR047655">
    <property type="entry name" value="Transpos_IS630-like"/>
</dbReference>
<dbReference type="InterPro" id="IPR009057">
    <property type="entry name" value="Homeodomain-like_sf"/>
</dbReference>